<feature type="compositionally biased region" description="Polar residues" evidence="3">
    <location>
        <begin position="1567"/>
        <end position="1584"/>
    </location>
</feature>
<dbReference type="SUPFAM" id="SSF47473">
    <property type="entry name" value="EF-hand"/>
    <property type="match status" value="1"/>
</dbReference>
<evidence type="ECO:0000259" key="5">
    <source>
        <dbReference type="PROSITE" id="PS50222"/>
    </source>
</evidence>
<dbReference type="PROSITE" id="PS00018">
    <property type="entry name" value="EF_HAND_1"/>
    <property type="match status" value="2"/>
</dbReference>
<dbReference type="EMBL" id="JWZX01002919">
    <property type="protein sequence ID" value="KOO25871.1"/>
    <property type="molecule type" value="Genomic_DNA"/>
</dbReference>
<dbReference type="Gene3D" id="1.10.238.10">
    <property type="entry name" value="EF-hand"/>
    <property type="match status" value="1"/>
</dbReference>
<evidence type="ECO:0000256" key="1">
    <source>
        <dbReference type="ARBA" id="ARBA00022837"/>
    </source>
</evidence>
<dbReference type="Gene3D" id="2.20.70.10">
    <property type="match status" value="1"/>
</dbReference>
<feature type="compositionally biased region" description="Basic and acidic residues" evidence="3">
    <location>
        <begin position="1101"/>
        <end position="1123"/>
    </location>
</feature>
<dbReference type="PROSITE" id="PS50222">
    <property type="entry name" value="EF_HAND_2"/>
    <property type="match status" value="2"/>
</dbReference>
<feature type="domain" description="WW" evidence="4">
    <location>
        <begin position="1156"/>
        <end position="1190"/>
    </location>
</feature>
<feature type="domain" description="WW" evidence="4">
    <location>
        <begin position="1220"/>
        <end position="1253"/>
    </location>
</feature>
<dbReference type="Proteomes" id="UP000037460">
    <property type="component" value="Unassembled WGS sequence"/>
</dbReference>
<dbReference type="PROSITE" id="PS01159">
    <property type="entry name" value="WW_DOMAIN_1"/>
    <property type="match status" value="1"/>
</dbReference>
<keyword evidence="2" id="KW-0175">Coiled coil</keyword>
<dbReference type="SUPFAM" id="SSF51045">
    <property type="entry name" value="WW domain"/>
    <property type="match status" value="1"/>
</dbReference>
<sequence length="1584" mass="174568">MTEQTQPSRSSVLKAVDGKHHASVQILVEVVCKVDSTGLGSTHHDQSKYDHYFDQVVAGLSGMVTSPLDPKHTIDVSVDKVSTAAAAPAAPFVGGPNGNGSRLGAFEVYLCTDLVDVETVPPCSGLHSKLHSRHWPNIKQLQARCNDVLLRVFHRWKRDVELRAAIPHIVEASDAEKFVEAYLHKASPGLLAVVIEMMHTLQAADQALATAMTPQTDATEPQEFDAAWIPPLHQAIEDHGAHASPSVLAAAETCLTSWIATRTANDALRTAPAVQEEVRKALIQGRAAKASVKCIEQAEARLRVLETADNALNEAIRSAVVKDLRLAIPMHRDHASPGVVSDAQATLAHLEAKADSELRAELADALDVSSIRALCMAALARMQADAALISTPSDQAELRFALECNKSASSKTIAQAEARLQALVMADAALNEAIETSVTKDLRIAILEHYNQASPGVASASKAYLAQLEAEADAGLRAGLAAATEAITVRELSEQYAERATAPVLAEAAAALNALDAADLALTIAMGDDYDPELIGPLEEEFQRQSSSASASIVTEARFKLESWKAIFSANSILRAAPNSAIELRQLIAEFGSIALPAVVEEARTRLDRLAISDAALEEACHVSIPALRAALPEHGPHATRIVSERAKAALAEQERKADAVLRASVAQEREQSALRELINKYLDQATQPALDEAAARLKVIEEVDAAIRDTVFKYTEEEPKPLKSSLTMVEEVIDANKDRASPSVVISAQHALLEKRKRLNADANQALVTAPADYDELLDAIDANKEHGSPEVLTVALVVLKLLTPIAELQSAVDVLKISALSGGIAKVSFVNERYDFGTFHKIDGRAGKAIKERKLRALNDAIIAVKTALNFLDVEERVYTMNSYAVAIDAPQDELTSAREARSRAAEAQRAADEVLADHVVQPPKWTFTSAIAAAQRRMLSSLKELSPRRRMQRHKIKRLLMRAAFAPGGQADLRVAIGSAAFGPPESPMPKRLMGQSIWDGDRMCKLPYGWLQRTELIFVEWAAFVLRQKRRRAEEYERKLAEAEAARKAQEKQDPDALLPGWSSRVVFVHESGQTALELPLVALKPEQQPEPEPEQEYERKSSEAEAAKEAQEKEKQDPDALPLGWSSQVMFVHESGQTALEPPLLSPKPERKLPEGWQQFVDPTSRMPYYVELKTLRTTWKRPTEERLWLERNFIEWRNLVRRIKEESMRKMEELLLPAGWTEFYDKKTSSFYYVSDEGETTTTRPREATEKARKEQEEEERIIQMKNAADERRRLLREAQRAKEIRKKQRKAAEAENKLRKAREVQDKKRQQELAAQAKKEAEAKAKAEVEAAAQRAAEEAAAAAEHERLAELKAQEDALAAKAKAEAAEAAKSLNLPWAYNTEETPMDNIRTWLAFHKAGSKDLFNKWDVDRNGLISKTDFRKAVPVWSGNLMTHAQMELLFNQLDDDGSEAIDFKELDRKIKGRSYSIDPDAAKTPGYEKLMKLMKVHAKLIIDSFSKWDTNKNGAISKAEFRQMIPRLIEPSLQAREPDSGAASLSDVVTAGGRPNVHIDGEEDLASAQPQAMRSPDQAVSTPEL</sequence>
<feature type="region of interest" description="Disordered" evidence="3">
    <location>
        <begin position="1242"/>
        <end position="1267"/>
    </location>
</feature>
<dbReference type="InterPro" id="IPR001202">
    <property type="entry name" value="WW_dom"/>
</dbReference>
<feature type="region of interest" description="Disordered" evidence="3">
    <location>
        <begin position="1532"/>
        <end position="1584"/>
    </location>
</feature>
<feature type="region of interest" description="Disordered" evidence="3">
    <location>
        <begin position="1290"/>
        <end position="1326"/>
    </location>
</feature>
<protein>
    <submittedName>
        <fullName evidence="6">Uncharacterized protein</fullName>
    </submittedName>
</protein>
<dbReference type="Pfam" id="PF00397">
    <property type="entry name" value="WW"/>
    <property type="match status" value="1"/>
</dbReference>
<evidence type="ECO:0000256" key="3">
    <source>
        <dbReference type="SAM" id="MobiDB-lite"/>
    </source>
</evidence>
<reference evidence="7" key="1">
    <citation type="journal article" date="2015" name="PLoS Genet.">
        <title>Genome Sequence and Transcriptome Analyses of Chrysochromulina tobin: Metabolic Tools for Enhanced Algal Fitness in the Prominent Order Prymnesiales (Haptophyceae).</title>
        <authorList>
            <person name="Hovde B.T."/>
            <person name="Deodato C.R."/>
            <person name="Hunsperger H.M."/>
            <person name="Ryken S.A."/>
            <person name="Yost W."/>
            <person name="Jha R.K."/>
            <person name="Patterson J."/>
            <person name="Monnat R.J. Jr."/>
            <person name="Barlow S.B."/>
            <person name="Starkenburg S.R."/>
            <person name="Cattolico R.A."/>
        </authorList>
    </citation>
    <scope>NUCLEOTIDE SEQUENCE</scope>
    <source>
        <strain evidence="7">CCMP291</strain>
    </source>
</reference>
<feature type="region of interest" description="Disordered" evidence="3">
    <location>
        <begin position="1083"/>
        <end position="1125"/>
    </location>
</feature>
<dbReference type="GO" id="GO:0005509">
    <property type="term" value="F:calcium ion binding"/>
    <property type="evidence" value="ECO:0007669"/>
    <property type="project" value="InterPro"/>
</dbReference>
<dbReference type="SMART" id="SM00054">
    <property type="entry name" value="EFh"/>
    <property type="match status" value="3"/>
</dbReference>
<dbReference type="InterPro" id="IPR018247">
    <property type="entry name" value="EF_Hand_1_Ca_BS"/>
</dbReference>
<feature type="compositionally biased region" description="Basic and acidic residues" evidence="3">
    <location>
        <begin position="1250"/>
        <end position="1262"/>
    </location>
</feature>
<keyword evidence="1" id="KW-0106">Calcium</keyword>
<keyword evidence="7" id="KW-1185">Reference proteome</keyword>
<dbReference type="InterPro" id="IPR002048">
    <property type="entry name" value="EF_hand_dom"/>
</dbReference>
<proteinExistence type="predicted"/>
<feature type="coiled-coil region" evidence="2">
    <location>
        <begin position="1030"/>
        <end position="1057"/>
    </location>
</feature>
<dbReference type="InterPro" id="IPR011992">
    <property type="entry name" value="EF-hand-dom_pair"/>
</dbReference>
<evidence type="ECO:0000313" key="6">
    <source>
        <dbReference type="EMBL" id="KOO25871.1"/>
    </source>
</evidence>
<gene>
    <name evidence="6" type="ORF">Ctob_001398</name>
</gene>
<organism evidence="6 7">
    <name type="scientific">Chrysochromulina tobinii</name>
    <dbReference type="NCBI Taxonomy" id="1460289"/>
    <lineage>
        <taxon>Eukaryota</taxon>
        <taxon>Haptista</taxon>
        <taxon>Haptophyta</taxon>
        <taxon>Prymnesiophyceae</taxon>
        <taxon>Prymnesiales</taxon>
        <taxon>Chrysochromulinaceae</taxon>
        <taxon>Chrysochromulina</taxon>
    </lineage>
</organism>
<dbReference type="SMART" id="SM00456">
    <property type="entry name" value="WW"/>
    <property type="match status" value="2"/>
</dbReference>
<feature type="domain" description="EF-hand" evidence="5">
    <location>
        <begin position="1495"/>
        <end position="1530"/>
    </location>
</feature>
<dbReference type="PROSITE" id="PS50020">
    <property type="entry name" value="WW_DOMAIN_2"/>
    <property type="match status" value="2"/>
</dbReference>
<dbReference type="InterPro" id="IPR036020">
    <property type="entry name" value="WW_dom_sf"/>
</dbReference>
<dbReference type="CDD" id="cd00051">
    <property type="entry name" value="EFh"/>
    <property type="match status" value="1"/>
</dbReference>
<comment type="caution">
    <text evidence="6">The sequence shown here is derived from an EMBL/GenBank/DDBJ whole genome shotgun (WGS) entry which is preliminary data.</text>
</comment>
<name>A0A0M0JGY0_9EUKA</name>
<evidence type="ECO:0000259" key="4">
    <source>
        <dbReference type="PROSITE" id="PS50020"/>
    </source>
</evidence>
<accession>A0A0M0JGY0</accession>
<feature type="compositionally biased region" description="Basic and acidic residues" evidence="3">
    <location>
        <begin position="1297"/>
        <end position="1326"/>
    </location>
</feature>
<feature type="domain" description="EF-hand" evidence="5">
    <location>
        <begin position="1403"/>
        <end position="1438"/>
    </location>
</feature>
<evidence type="ECO:0000256" key="2">
    <source>
        <dbReference type="SAM" id="Coils"/>
    </source>
</evidence>
<evidence type="ECO:0000313" key="7">
    <source>
        <dbReference type="Proteomes" id="UP000037460"/>
    </source>
</evidence>
<dbReference type="Pfam" id="PF13202">
    <property type="entry name" value="EF-hand_5"/>
    <property type="match status" value="2"/>
</dbReference>
<dbReference type="CDD" id="cd00201">
    <property type="entry name" value="WW"/>
    <property type="match status" value="1"/>
</dbReference>